<evidence type="ECO:0000313" key="2">
    <source>
        <dbReference type="Proteomes" id="UP000184529"/>
    </source>
</evidence>
<reference evidence="2" key="1">
    <citation type="submission" date="2016-11" db="EMBL/GenBank/DDBJ databases">
        <authorList>
            <person name="Varghese N."/>
            <person name="Submissions S."/>
        </authorList>
    </citation>
    <scope>NUCLEOTIDE SEQUENCE [LARGE SCALE GENOMIC DNA]</scope>
    <source>
        <strain evidence="2">DSM 16057</strain>
    </source>
</reference>
<keyword evidence="2" id="KW-1185">Reference proteome</keyword>
<dbReference type="OrthoDB" id="9778870at2"/>
<gene>
    <name evidence="1" type="ORF">SAMN02745219_01553</name>
</gene>
<dbReference type="RefSeq" id="WP_072868588.1">
    <property type="nucleotide sequence ID" value="NZ_FQZM01000017.1"/>
</dbReference>
<dbReference type="STRING" id="1121432.SAMN02745219_01553"/>
<keyword evidence="1" id="KW-0067">ATP-binding</keyword>
<protein>
    <submittedName>
        <fullName evidence="1">ABC-2 type transport system ATP-binding protein/teichoic acid transport system ATP-binding protein</fullName>
    </submittedName>
</protein>
<dbReference type="SUPFAM" id="SSF52540">
    <property type="entry name" value="P-loop containing nucleoside triphosphate hydrolases"/>
    <property type="match status" value="1"/>
</dbReference>
<dbReference type="EMBL" id="FQZM01000017">
    <property type="protein sequence ID" value="SHJ01282.1"/>
    <property type="molecule type" value="Genomic_DNA"/>
</dbReference>
<name>A0A1M6FUA4_9FIRM</name>
<dbReference type="InterPro" id="IPR027417">
    <property type="entry name" value="P-loop_NTPase"/>
</dbReference>
<organism evidence="1 2">
    <name type="scientific">Desulfofundulus thermosubterraneus DSM 16057</name>
    <dbReference type="NCBI Taxonomy" id="1121432"/>
    <lineage>
        <taxon>Bacteria</taxon>
        <taxon>Bacillati</taxon>
        <taxon>Bacillota</taxon>
        <taxon>Clostridia</taxon>
        <taxon>Eubacteriales</taxon>
        <taxon>Peptococcaceae</taxon>
        <taxon>Desulfofundulus</taxon>
    </lineage>
</organism>
<dbReference type="PANTHER" id="PTHR46743:SF2">
    <property type="entry name" value="TEICHOIC ACIDS EXPORT ATP-BINDING PROTEIN TAGH"/>
    <property type="match status" value="1"/>
</dbReference>
<dbReference type="InterPro" id="IPR050683">
    <property type="entry name" value="Bact_Polysacc_Export_ATP-bd"/>
</dbReference>
<dbReference type="Proteomes" id="UP000184529">
    <property type="component" value="Unassembled WGS sequence"/>
</dbReference>
<evidence type="ECO:0000313" key="1">
    <source>
        <dbReference type="EMBL" id="SHJ01282.1"/>
    </source>
</evidence>
<accession>A0A1M6FUA4</accession>
<sequence length="68" mass="7478">MPNINLTCLARIRELQGQGKTIIFVTHAPKQVDELCNLAVWLEEGAIKNQGEAKEVAQAYREIVGTVG</sequence>
<dbReference type="Gene3D" id="3.40.50.300">
    <property type="entry name" value="P-loop containing nucleotide triphosphate hydrolases"/>
    <property type="match status" value="1"/>
</dbReference>
<dbReference type="PANTHER" id="PTHR46743">
    <property type="entry name" value="TEICHOIC ACIDS EXPORT ATP-BINDING PROTEIN TAGH"/>
    <property type="match status" value="1"/>
</dbReference>
<keyword evidence="1" id="KW-0547">Nucleotide-binding</keyword>
<proteinExistence type="predicted"/>
<dbReference type="GO" id="GO:0005524">
    <property type="term" value="F:ATP binding"/>
    <property type="evidence" value="ECO:0007669"/>
    <property type="project" value="UniProtKB-KW"/>
</dbReference>
<dbReference type="AlphaFoldDB" id="A0A1M6FUA4"/>